<dbReference type="InterPro" id="IPR036812">
    <property type="entry name" value="NAD(P)_OxRdtase_dom_sf"/>
</dbReference>
<comment type="caution">
    <text evidence="4">The sequence shown here is derived from an EMBL/GenBank/DDBJ whole genome shotgun (WGS) entry which is preliminary data.</text>
</comment>
<feature type="domain" description="NADP-dependent oxidoreductase" evidence="3">
    <location>
        <begin position="30"/>
        <end position="126"/>
    </location>
</feature>
<dbReference type="GO" id="GO:0016491">
    <property type="term" value="F:oxidoreductase activity"/>
    <property type="evidence" value="ECO:0007669"/>
    <property type="project" value="UniProtKB-KW"/>
</dbReference>
<reference evidence="4 5" key="1">
    <citation type="journal article" date="2019" name="G3 (Bethesda)">
        <title>Sequencing of a Wild Apple (Malus baccata) Genome Unravels the Differences Between Cultivated and Wild Apple Species Regarding Disease Resistance and Cold Tolerance.</title>
        <authorList>
            <person name="Chen X."/>
        </authorList>
    </citation>
    <scope>NUCLEOTIDE SEQUENCE [LARGE SCALE GENOMIC DNA]</scope>
    <source>
        <strain evidence="5">cv. Shandingzi</strain>
        <tissue evidence="4">Leaves</tissue>
    </source>
</reference>
<protein>
    <recommendedName>
        <fullName evidence="3">NADP-dependent oxidoreductase domain-containing protein</fullName>
    </recommendedName>
</protein>
<proteinExistence type="predicted"/>
<dbReference type="Pfam" id="PF00248">
    <property type="entry name" value="Aldo_ket_red"/>
    <property type="match status" value="1"/>
</dbReference>
<keyword evidence="2" id="KW-0560">Oxidoreductase</keyword>
<evidence type="ECO:0000256" key="2">
    <source>
        <dbReference type="ARBA" id="ARBA00023002"/>
    </source>
</evidence>
<accession>A0A540MTS4</accession>
<dbReference type="GO" id="GO:0005737">
    <property type="term" value="C:cytoplasm"/>
    <property type="evidence" value="ECO:0007669"/>
    <property type="project" value="TreeGrafter"/>
</dbReference>
<evidence type="ECO:0000259" key="3">
    <source>
        <dbReference type="Pfam" id="PF00248"/>
    </source>
</evidence>
<dbReference type="Gene3D" id="3.20.20.100">
    <property type="entry name" value="NADP-dependent oxidoreductase domain"/>
    <property type="match status" value="1"/>
</dbReference>
<organism evidence="4 5">
    <name type="scientific">Malus baccata</name>
    <name type="common">Siberian crab apple</name>
    <name type="synonym">Pyrus baccata</name>
    <dbReference type="NCBI Taxonomy" id="106549"/>
    <lineage>
        <taxon>Eukaryota</taxon>
        <taxon>Viridiplantae</taxon>
        <taxon>Streptophyta</taxon>
        <taxon>Embryophyta</taxon>
        <taxon>Tracheophyta</taxon>
        <taxon>Spermatophyta</taxon>
        <taxon>Magnoliopsida</taxon>
        <taxon>eudicotyledons</taxon>
        <taxon>Gunneridae</taxon>
        <taxon>Pentapetalae</taxon>
        <taxon>rosids</taxon>
        <taxon>fabids</taxon>
        <taxon>Rosales</taxon>
        <taxon>Rosaceae</taxon>
        <taxon>Amygdaloideae</taxon>
        <taxon>Maleae</taxon>
        <taxon>Malus</taxon>
    </lineage>
</organism>
<gene>
    <name evidence="4" type="ORF">C1H46_012162</name>
</gene>
<dbReference type="SUPFAM" id="SSF51430">
    <property type="entry name" value="NAD(P)-linked oxidoreductase"/>
    <property type="match status" value="1"/>
</dbReference>
<evidence type="ECO:0000313" key="5">
    <source>
        <dbReference type="Proteomes" id="UP000315295"/>
    </source>
</evidence>
<keyword evidence="5" id="KW-1185">Reference proteome</keyword>
<name>A0A540MTS4_MALBA</name>
<evidence type="ECO:0000313" key="4">
    <source>
        <dbReference type="EMBL" id="TQE02161.1"/>
    </source>
</evidence>
<dbReference type="PANTHER" id="PTHR43625:SF80">
    <property type="entry name" value="ALDO-KETO REDUCTASE 1-RELATED"/>
    <property type="match status" value="1"/>
</dbReference>
<dbReference type="Proteomes" id="UP000315295">
    <property type="component" value="Unassembled WGS sequence"/>
</dbReference>
<sequence>MPSVKESLSLTQPVCTDLMQMKFFLGRELRIGIVPYSTLGRGFFGGKGVVESVSANSYVVISSPQSIVKTSQPRFIGENLDKNKNTYNRVEILSKKHACSPAQLALAWVLHQGNDVVPIPGTTKIKNRHSRP</sequence>
<dbReference type="InterPro" id="IPR050791">
    <property type="entry name" value="Aldo-Keto_reductase"/>
</dbReference>
<dbReference type="EMBL" id="VIEB01000180">
    <property type="protein sequence ID" value="TQE02161.1"/>
    <property type="molecule type" value="Genomic_DNA"/>
</dbReference>
<dbReference type="PANTHER" id="PTHR43625">
    <property type="entry name" value="AFLATOXIN B1 ALDEHYDE REDUCTASE"/>
    <property type="match status" value="1"/>
</dbReference>
<dbReference type="InterPro" id="IPR023210">
    <property type="entry name" value="NADP_OxRdtase_dom"/>
</dbReference>
<dbReference type="STRING" id="106549.A0A540MTS4"/>
<evidence type="ECO:0000256" key="1">
    <source>
        <dbReference type="ARBA" id="ARBA00022857"/>
    </source>
</evidence>
<keyword evidence="1" id="KW-0521">NADP</keyword>
<dbReference type="AlphaFoldDB" id="A0A540MTS4"/>